<comment type="caution">
    <text evidence="2">The sequence shown here is derived from an EMBL/GenBank/DDBJ whole genome shotgun (WGS) entry which is preliminary data.</text>
</comment>
<evidence type="ECO:0000256" key="1">
    <source>
        <dbReference type="SAM" id="MobiDB-lite"/>
    </source>
</evidence>
<gene>
    <name evidence="2" type="ORF">OJAG_03200</name>
</gene>
<evidence type="ECO:0000313" key="2">
    <source>
        <dbReference type="EMBL" id="KZM36980.1"/>
    </source>
</evidence>
<evidence type="ECO:0000313" key="3">
    <source>
        <dbReference type="Proteomes" id="UP000076447"/>
    </source>
</evidence>
<feature type="compositionally biased region" description="Low complexity" evidence="1">
    <location>
        <begin position="98"/>
        <end position="109"/>
    </location>
</feature>
<feature type="region of interest" description="Disordered" evidence="1">
    <location>
        <begin position="1"/>
        <end position="119"/>
    </location>
</feature>
<protein>
    <submittedName>
        <fullName evidence="2">Uncharacterized protein</fullName>
    </submittedName>
</protein>
<dbReference type="EMBL" id="LRIE01000034">
    <property type="protein sequence ID" value="KZM36980.1"/>
    <property type="molecule type" value="Genomic_DNA"/>
</dbReference>
<sequence>MSAASHRSLPPADLHGLPRDPWWDASEPLRAAPPAVPSSHCSQSGRQEAVQPAPGAVPRDPVAGVTPDVGHRQTPWPRPGFRSPARDAGPPQPPLVPTRPQVPQRTQRQGSATQLSTIPVVASSDVATLTVYRPSSLSLGPTTTLTVPTWA</sequence>
<name>A0A163T195_9CELL</name>
<proteinExistence type="predicted"/>
<accession>A0A163T195</accession>
<dbReference type="Proteomes" id="UP000076447">
    <property type="component" value="Unassembled WGS sequence"/>
</dbReference>
<reference evidence="2 3" key="1">
    <citation type="submission" date="2016-01" db="EMBL/GenBank/DDBJ databases">
        <title>Genome sequence of Oerskovia enterophila VJag, an agar and cellulose degrading bacterium.</title>
        <authorList>
            <person name="Poehlein A."/>
            <person name="Jag V."/>
            <person name="Bengelsdorf F."/>
            <person name="Duerre P."/>
            <person name="Daniel R."/>
        </authorList>
    </citation>
    <scope>NUCLEOTIDE SEQUENCE [LARGE SCALE GENOMIC DNA]</scope>
    <source>
        <strain evidence="2 3">VJag</strain>
    </source>
</reference>
<organism evidence="2 3">
    <name type="scientific">Oerskovia enterophila</name>
    <dbReference type="NCBI Taxonomy" id="43678"/>
    <lineage>
        <taxon>Bacteria</taxon>
        <taxon>Bacillati</taxon>
        <taxon>Actinomycetota</taxon>
        <taxon>Actinomycetes</taxon>
        <taxon>Micrococcales</taxon>
        <taxon>Cellulomonadaceae</taxon>
        <taxon>Oerskovia</taxon>
    </lineage>
</organism>
<dbReference type="AlphaFoldDB" id="A0A163T195"/>